<dbReference type="GO" id="GO:0005737">
    <property type="term" value="C:cytoplasm"/>
    <property type="evidence" value="ECO:0007669"/>
    <property type="project" value="TreeGrafter"/>
</dbReference>
<dbReference type="InterPro" id="IPR012394">
    <property type="entry name" value="Aldehyde_DH_NAD(P)"/>
</dbReference>
<dbReference type="FunFam" id="3.40.605.10:FF:000004">
    <property type="entry name" value="Aldehyde dehydrogenase"/>
    <property type="match status" value="1"/>
</dbReference>
<dbReference type="CDD" id="cd07136">
    <property type="entry name" value="ALDH_YwdH-P39616"/>
    <property type="match status" value="1"/>
</dbReference>
<dbReference type="FunFam" id="3.40.309.10:FF:000003">
    <property type="entry name" value="Aldehyde dehydrogenase"/>
    <property type="match status" value="1"/>
</dbReference>
<gene>
    <name evidence="9" type="ordered locus">Desor_4311</name>
</gene>
<feature type="domain" description="Aldehyde dehydrogenase" evidence="8">
    <location>
        <begin position="16"/>
        <end position="428"/>
    </location>
</feature>
<evidence type="ECO:0000256" key="3">
    <source>
        <dbReference type="ARBA" id="ARBA00023027"/>
    </source>
</evidence>
<evidence type="ECO:0000256" key="7">
    <source>
        <dbReference type="RuleBase" id="RU003345"/>
    </source>
</evidence>
<dbReference type="AlphaFoldDB" id="G7WJ16"/>
<name>G7WJ16_DESOD</name>
<dbReference type="InterPro" id="IPR016162">
    <property type="entry name" value="Ald_DH_N"/>
</dbReference>
<evidence type="ECO:0000256" key="5">
    <source>
        <dbReference type="PIRSR" id="PIRSR036492-1"/>
    </source>
</evidence>
<dbReference type="PANTHER" id="PTHR43570:SF16">
    <property type="entry name" value="ALDEHYDE DEHYDROGENASE TYPE III, ISOFORM Q"/>
    <property type="match status" value="1"/>
</dbReference>
<keyword evidence="2 4" id="KW-0560">Oxidoreductase</keyword>
<dbReference type="Gene3D" id="3.40.605.10">
    <property type="entry name" value="Aldehyde Dehydrogenase, Chain A, domain 1"/>
    <property type="match status" value="1"/>
</dbReference>
<evidence type="ECO:0000256" key="6">
    <source>
        <dbReference type="PROSITE-ProRule" id="PRU10007"/>
    </source>
</evidence>
<dbReference type="PROSITE" id="PS00687">
    <property type="entry name" value="ALDEHYDE_DEHYDR_GLU"/>
    <property type="match status" value="1"/>
</dbReference>
<dbReference type="PATRIC" id="fig|768706.3.peg.4374"/>
<sequence length="456" mass="50459">MPSIIETLNNQRTFFNSGRTLDLNFRLNALKTLKKSIQENEKEILDALKTDLNKSAFEAYATEVGVVLEEIGYAIKNLPNWVKVKKVKTPIVHFKSSCYTISEPYGIALIMSPWNYPFQLTIAPLIGSIAGGNCSVVKPSAYSPATSAVMAKILGKSFAQNYITVIEGGREANRALLDEKFDYIFFTGGVSVGKTVMASASKHLTPVTLELGGKSPCIVDSEVNIDLAARRIVWGKFLNAGQTCVAPDYLLVHKKVKRELIDSMKKYIVEFYGRNPCKNKEFPKIINEKHFNRIIELLTNGEIIIGGESDEQSLHIAPTLIDLIKLEDPIMQEEIFGPVLPILEYSDISDVIALVKSRPKPLALYLFTTSKQLENRIVKSISFGGGCINDTIVHLGTSNMPFGGVGESGMGGYHGKWSFDTFTHTKSILKKSNSIDIKLRYPPYGNKLGILKKLLG</sequence>
<dbReference type="InterPro" id="IPR016160">
    <property type="entry name" value="Ald_DH_CS_CYS"/>
</dbReference>
<feature type="active site" evidence="5">
    <location>
        <position position="244"/>
    </location>
</feature>
<dbReference type="InterPro" id="IPR016161">
    <property type="entry name" value="Ald_DH/histidinol_DH"/>
</dbReference>
<comment type="similarity">
    <text evidence="1 4 7">Belongs to the aldehyde dehydrogenase family.</text>
</comment>
<feature type="active site" evidence="5 6">
    <location>
        <position position="210"/>
    </location>
</feature>
<dbReference type="KEGG" id="dor:Desor_4311"/>
<proteinExistence type="inferred from homology"/>
<keyword evidence="3" id="KW-0520">NAD</keyword>
<dbReference type="InterPro" id="IPR029510">
    <property type="entry name" value="Ald_DH_CS_GLU"/>
</dbReference>
<dbReference type="SUPFAM" id="SSF53720">
    <property type="entry name" value="ALDH-like"/>
    <property type="match status" value="1"/>
</dbReference>
<dbReference type="RefSeq" id="WP_014186548.1">
    <property type="nucleotide sequence ID" value="NC_016584.1"/>
</dbReference>
<keyword evidence="10" id="KW-1185">Reference proteome</keyword>
<dbReference type="Proteomes" id="UP000006346">
    <property type="component" value="Chromosome"/>
</dbReference>
<dbReference type="PIRSF" id="PIRSF036492">
    <property type="entry name" value="ALDH"/>
    <property type="match status" value="1"/>
</dbReference>
<reference evidence="10" key="1">
    <citation type="submission" date="2011-11" db="EMBL/GenBank/DDBJ databases">
        <title>Complete sequence of Desulfosporosinus orientis DSM 765.</title>
        <authorList>
            <person name="Lucas S."/>
            <person name="Han J."/>
            <person name="Lapidus A."/>
            <person name="Cheng J.-F."/>
            <person name="Goodwin L."/>
            <person name="Pitluck S."/>
            <person name="Peters L."/>
            <person name="Ovchinnikova G."/>
            <person name="Teshima H."/>
            <person name="Detter J.C."/>
            <person name="Han C."/>
            <person name="Tapia R."/>
            <person name="Land M."/>
            <person name="Hauser L."/>
            <person name="Kyrpides N."/>
            <person name="Ivanova N."/>
            <person name="Pagani I."/>
            <person name="Pester M."/>
            <person name="Spring S."/>
            <person name="Ollivier B."/>
            <person name="Rattei T."/>
            <person name="Klenk H.-P."/>
            <person name="Wagner M."/>
            <person name="Loy A."/>
            <person name="Woyke T."/>
        </authorList>
    </citation>
    <scope>NUCLEOTIDE SEQUENCE [LARGE SCALE GENOMIC DNA]</scope>
    <source>
        <strain evidence="10">ATCC 19365 / DSM 765 / NCIMB 8382 / VKM B-1628</strain>
    </source>
</reference>
<dbReference type="InterPro" id="IPR015590">
    <property type="entry name" value="Aldehyde_DH_dom"/>
</dbReference>
<protein>
    <recommendedName>
        <fullName evidence="4">Aldehyde dehydrogenase</fullName>
    </recommendedName>
</protein>
<accession>G7WJ16</accession>
<dbReference type="InterPro" id="IPR016163">
    <property type="entry name" value="Ald_DH_C"/>
</dbReference>
<dbReference type="PANTHER" id="PTHR43570">
    <property type="entry name" value="ALDEHYDE DEHYDROGENASE"/>
    <property type="match status" value="1"/>
</dbReference>
<evidence type="ECO:0000313" key="9">
    <source>
        <dbReference type="EMBL" id="AET69741.1"/>
    </source>
</evidence>
<dbReference type="Pfam" id="PF00171">
    <property type="entry name" value="Aldedh"/>
    <property type="match status" value="1"/>
</dbReference>
<reference evidence="9 10" key="2">
    <citation type="journal article" date="2012" name="J. Bacteriol.">
        <title>Complete genome sequences of Desulfosporosinus orientis DSM765T, Desulfosporosinus youngiae DSM17734T, Desulfosporosinus meridiei DSM13257T, and Desulfosporosinus acidiphilus DSM22704T.</title>
        <authorList>
            <person name="Pester M."/>
            <person name="Brambilla E."/>
            <person name="Alazard D."/>
            <person name="Rattei T."/>
            <person name="Weinmaier T."/>
            <person name="Han J."/>
            <person name="Lucas S."/>
            <person name="Lapidus A."/>
            <person name="Cheng J.F."/>
            <person name="Goodwin L."/>
            <person name="Pitluck S."/>
            <person name="Peters L."/>
            <person name="Ovchinnikova G."/>
            <person name="Teshima H."/>
            <person name="Detter J.C."/>
            <person name="Han C.S."/>
            <person name="Tapia R."/>
            <person name="Land M.L."/>
            <person name="Hauser L."/>
            <person name="Kyrpides N.C."/>
            <person name="Ivanova N.N."/>
            <person name="Pagani I."/>
            <person name="Huntmann M."/>
            <person name="Wei C.L."/>
            <person name="Davenport K.W."/>
            <person name="Daligault H."/>
            <person name="Chain P.S."/>
            <person name="Chen A."/>
            <person name="Mavromatis K."/>
            <person name="Markowitz V."/>
            <person name="Szeto E."/>
            <person name="Mikhailova N."/>
            <person name="Pati A."/>
            <person name="Wagner M."/>
            <person name="Woyke T."/>
            <person name="Ollivier B."/>
            <person name="Klenk H.P."/>
            <person name="Spring S."/>
            <person name="Loy A."/>
        </authorList>
    </citation>
    <scope>NUCLEOTIDE SEQUENCE [LARGE SCALE GENOMIC DNA]</scope>
    <source>
        <strain evidence="10">ATCC 19365 / DSM 765 / NCIMB 8382 / VKM B-1628</strain>
    </source>
</reference>
<organism evidence="9 10">
    <name type="scientific">Desulfosporosinus orientis (strain ATCC 19365 / DSM 765 / NCIMB 8382 / VKM B-1628 / Singapore I)</name>
    <name type="common">Desulfotomaculum orientis</name>
    <dbReference type="NCBI Taxonomy" id="768706"/>
    <lineage>
        <taxon>Bacteria</taxon>
        <taxon>Bacillati</taxon>
        <taxon>Bacillota</taxon>
        <taxon>Clostridia</taxon>
        <taxon>Eubacteriales</taxon>
        <taxon>Desulfitobacteriaceae</taxon>
        <taxon>Desulfosporosinus</taxon>
    </lineage>
</organism>
<dbReference type="EMBL" id="CP003108">
    <property type="protein sequence ID" value="AET69741.1"/>
    <property type="molecule type" value="Genomic_DNA"/>
</dbReference>
<dbReference type="eggNOG" id="COG1012">
    <property type="taxonomic scope" value="Bacteria"/>
</dbReference>
<dbReference type="OrthoDB" id="9762913at2"/>
<evidence type="ECO:0000256" key="4">
    <source>
        <dbReference type="PIRNR" id="PIRNR036492"/>
    </source>
</evidence>
<dbReference type="PROSITE" id="PS00070">
    <property type="entry name" value="ALDEHYDE_DEHYDR_CYS"/>
    <property type="match status" value="1"/>
</dbReference>
<evidence type="ECO:0000256" key="1">
    <source>
        <dbReference type="ARBA" id="ARBA00009986"/>
    </source>
</evidence>
<dbReference type="HOGENOM" id="CLU_005391_3_1_9"/>
<dbReference type="GO" id="GO:0004029">
    <property type="term" value="F:aldehyde dehydrogenase (NAD+) activity"/>
    <property type="evidence" value="ECO:0007669"/>
    <property type="project" value="TreeGrafter"/>
</dbReference>
<evidence type="ECO:0000259" key="8">
    <source>
        <dbReference type="Pfam" id="PF00171"/>
    </source>
</evidence>
<evidence type="ECO:0000313" key="10">
    <source>
        <dbReference type="Proteomes" id="UP000006346"/>
    </source>
</evidence>
<dbReference type="STRING" id="768706.Desor_4311"/>
<dbReference type="Gene3D" id="3.40.309.10">
    <property type="entry name" value="Aldehyde Dehydrogenase, Chain A, domain 2"/>
    <property type="match status" value="1"/>
</dbReference>
<evidence type="ECO:0000256" key="2">
    <source>
        <dbReference type="ARBA" id="ARBA00023002"/>
    </source>
</evidence>
<dbReference type="GO" id="GO:0006081">
    <property type="term" value="P:aldehyde metabolic process"/>
    <property type="evidence" value="ECO:0007669"/>
    <property type="project" value="InterPro"/>
</dbReference>